<dbReference type="Proteomes" id="UP000683925">
    <property type="component" value="Unassembled WGS sequence"/>
</dbReference>
<dbReference type="AlphaFoldDB" id="A0A8S1X6Z7"/>
<protein>
    <submittedName>
        <fullName evidence="1">Uncharacterized protein</fullName>
    </submittedName>
</protein>
<evidence type="ECO:0000313" key="1">
    <source>
        <dbReference type="EMBL" id="CAD8196692.1"/>
    </source>
</evidence>
<organism evidence="1 2">
    <name type="scientific">Paramecium octaurelia</name>
    <dbReference type="NCBI Taxonomy" id="43137"/>
    <lineage>
        <taxon>Eukaryota</taxon>
        <taxon>Sar</taxon>
        <taxon>Alveolata</taxon>
        <taxon>Ciliophora</taxon>
        <taxon>Intramacronucleata</taxon>
        <taxon>Oligohymenophorea</taxon>
        <taxon>Peniculida</taxon>
        <taxon>Parameciidae</taxon>
        <taxon>Paramecium</taxon>
    </lineage>
</organism>
<name>A0A8S1X6Z7_PAROT</name>
<accession>A0A8S1X6Z7</accession>
<gene>
    <name evidence="1" type="ORF">POCTA_138.1.T1120133</name>
</gene>
<evidence type="ECO:0000313" key="2">
    <source>
        <dbReference type="Proteomes" id="UP000683925"/>
    </source>
</evidence>
<reference evidence="1" key="1">
    <citation type="submission" date="2021-01" db="EMBL/GenBank/DDBJ databases">
        <authorList>
            <consortium name="Genoscope - CEA"/>
            <person name="William W."/>
        </authorList>
    </citation>
    <scope>NUCLEOTIDE SEQUENCE</scope>
</reference>
<proteinExistence type="predicted"/>
<dbReference type="EMBL" id="CAJJDP010000112">
    <property type="protein sequence ID" value="CAD8196692.1"/>
    <property type="molecule type" value="Genomic_DNA"/>
</dbReference>
<sequence>MKEIGKCQKQQRITKEIEQFKSLQEMDGDFLYFEDCNKFIFNLLFIEIRTRQSADFRELSNKLVICEVVLREDAQLTRIQALKGVRQWNIAIIMVAELIDKREDERFLELKSNFI</sequence>
<comment type="caution">
    <text evidence="1">The sequence shown here is derived from an EMBL/GenBank/DDBJ whole genome shotgun (WGS) entry which is preliminary data.</text>
</comment>
<keyword evidence="2" id="KW-1185">Reference proteome</keyword>